<comment type="caution">
    <text evidence="3">The sequence shown here is derived from an EMBL/GenBank/DDBJ whole genome shotgun (WGS) entry which is preliminary data.</text>
</comment>
<feature type="domain" description="GerMN" evidence="2">
    <location>
        <begin position="100"/>
        <end position="190"/>
    </location>
</feature>
<dbReference type="RefSeq" id="WP_289214611.1">
    <property type="nucleotide sequence ID" value="NZ_JAPVRC010000001.1"/>
</dbReference>
<dbReference type="SMART" id="SM00909">
    <property type="entry name" value="Germane"/>
    <property type="match status" value="2"/>
</dbReference>
<reference evidence="4" key="1">
    <citation type="journal article" date="2019" name="Int. J. Syst. Evol. Microbiol.">
        <title>The Global Catalogue of Microorganisms (GCM) 10K type strain sequencing project: providing services to taxonomists for standard genome sequencing and annotation.</title>
        <authorList>
            <consortium name="The Broad Institute Genomics Platform"/>
            <consortium name="The Broad Institute Genome Sequencing Center for Infectious Disease"/>
            <person name="Wu L."/>
            <person name="Ma J."/>
        </authorList>
    </citation>
    <scope>NUCLEOTIDE SEQUENCE [LARGE SCALE GENOMIC DNA]</scope>
    <source>
        <strain evidence="4">CCUG 73951</strain>
    </source>
</reference>
<keyword evidence="4" id="KW-1185">Reference proteome</keyword>
<organism evidence="3 4">
    <name type="scientific">Halobacillus campisalis</name>
    <dbReference type="NCBI Taxonomy" id="435909"/>
    <lineage>
        <taxon>Bacteria</taxon>
        <taxon>Bacillati</taxon>
        <taxon>Bacillota</taxon>
        <taxon>Bacilli</taxon>
        <taxon>Bacillales</taxon>
        <taxon>Bacillaceae</taxon>
        <taxon>Halobacillus</taxon>
    </lineage>
</organism>
<accession>A0ABW2K5S0</accession>
<feature type="compositionally biased region" description="Acidic residues" evidence="1">
    <location>
        <begin position="30"/>
        <end position="69"/>
    </location>
</feature>
<proteinExistence type="predicted"/>
<evidence type="ECO:0000256" key="1">
    <source>
        <dbReference type="SAM" id="MobiDB-lite"/>
    </source>
</evidence>
<protein>
    <submittedName>
        <fullName evidence="3">GerMN domain-containing protein</fullName>
    </submittedName>
</protein>
<dbReference type="PROSITE" id="PS51257">
    <property type="entry name" value="PROKAR_LIPOPROTEIN"/>
    <property type="match status" value="1"/>
</dbReference>
<dbReference type="Proteomes" id="UP001596494">
    <property type="component" value="Unassembled WGS sequence"/>
</dbReference>
<sequence length="359" mass="38627">MKTWGIKPLTIVALLSMGMLTGCLFEGEQSLEEMDGPPEEEAASTDTITEETETESGEGEEGEGTEEETSGTVERELYLLDSNGMVVPQTLEIPASENVAGQSLEYLVKDGPVTELLPSGFEAVLPAGTQIQGVNLVDGTMTVDVSKEFQEYEAEDEEEILQAMTFTLTQFDNVERIKLWINGHEQKTMPVSGTPISDGVSRSDGINVQESSTNDLVNSEPVTVYYPSQQDGEEVYQVPVTTRVASGEDLYTTVVQTLLNGPALGTSLMQPFNEGAEVSKAEMKDGVLSVTFNEAMLTGEETKALSNEALSSLVMSLTGLPDVESVEVMVEGVEDVLNEAGEPISEPVTKSDIKEAESL</sequence>
<gene>
    <name evidence="3" type="ORF">ACFQMN_09290</name>
</gene>
<dbReference type="EMBL" id="JBHTBY010000006">
    <property type="protein sequence ID" value="MFC7321072.1"/>
    <property type="molecule type" value="Genomic_DNA"/>
</dbReference>
<name>A0ABW2K5S0_9BACI</name>
<feature type="domain" description="GerMN" evidence="2">
    <location>
        <begin position="251"/>
        <end position="339"/>
    </location>
</feature>
<evidence type="ECO:0000259" key="2">
    <source>
        <dbReference type="SMART" id="SM00909"/>
    </source>
</evidence>
<evidence type="ECO:0000313" key="4">
    <source>
        <dbReference type="Proteomes" id="UP001596494"/>
    </source>
</evidence>
<dbReference type="Pfam" id="PF10646">
    <property type="entry name" value="Germane"/>
    <property type="match status" value="2"/>
</dbReference>
<evidence type="ECO:0000313" key="3">
    <source>
        <dbReference type="EMBL" id="MFC7321072.1"/>
    </source>
</evidence>
<feature type="region of interest" description="Disordered" evidence="1">
    <location>
        <begin position="30"/>
        <end position="72"/>
    </location>
</feature>
<dbReference type="InterPro" id="IPR019606">
    <property type="entry name" value="GerMN"/>
</dbReference>